<dbReference type="InterPro" id="IPR019956">
    <property type="entry name" value="Ubiquitin_dom"/>
</dbReference>
<dbReference type="Pfam" id="PF00240">
    <property type="entry name" value="ubiquitin"/>
    <property type="match status" value="1"/>
</dbReference>
<keyword evidence="5" id="KW-0472">Membrane</keyword>
<dbReference type="InterPro" id="IPR050481">
    <property type="entry name" value="UDP-glycosyltransf_plant"/>
</dbReference>
<evidence type="ECO:0000256" key="4">
    <source>
        <dbReference type="RuleBase" id="RU362057"/>
    </source>
</evidence>
<evidence type="ECO:0000256" key="1">
    <source>
        <dbReference type="ARBA" id="ARBA00009995"/>
    </source>
</evidence>
<dbReference type="SUPFAM" id="SSF54236">
    <property type="entry name" value="Ubiquitin-like"/>
    <property type="match status" value="1"/>
</dbReference>
<keyword evidence="5" id="KW-0812">Transmembrane</keyword>
<proteinExistence type="inferred from homology"/>
<evidence type="ECO:0000313" key="8">
    <source>
        <dbReference type="Proteomes" id="UP001190700"/>
    </source>
</evidence>
<dbReference type="PANTHER" id="PTHR48049:SF132">
    <property type="entry name" value="GLYCOSYLTRANSFERASE"/>
    <property type="match status" value="1"/>
</dbReference>
<evidence type="ECO:0000256" key="2">
    <source>
        <dbReference type="ARBA" id="ARBA00022679"/>
    </source>
</evidence>
<evidence type="ECO:0000259" key="6">
    <source>
        <dbReference type="PROSITE" id="PS50053"/>
    </source>
</evidence>
<keyword evidence="3" id="KW-0328">Glycosyltransferase</keyword>
<dbReference type="Gene3D" id="3.40.50.2000">
    <property type="entry name" value="Glycogen Phosphorylase B"/>
    <property type="match status" value="2"/>
</dbReference>
<feature type="transmembrane region" description="Helical" evidence="5">
    <location>
        <begin position="489"/>
        <end position="510"/>
    </location>
</feature>
<dbReference type="Proteomes" id="UP001190700">
    <property type="component" value="Unassembled WGS sequence"/>
</dbReference>
<dbReference type="SMART" id="SM00213">
    <property type="entry name" value="UBQ"/>
    <property type="match status" value="1"/>
</dbReference>
<sequence length="513" mass="56582">MKTFVRTHTGRIISLEMETSDSVDKLKAKIQDEENVPPHQQRLLFDGICLEHGRTLASYSIQNNSTLYLERPPLEFAFATVAMLGHLIPLIPMIDELLQRGHAITIFHDDDPKYRRKLVECGLQRCVSVENPAPFTPPASRPGTGALYGNIVEYYAPKDRLPDVIVFDFFAAAAADAADLLGVPAVCVFPNVAVSVNPWAVAPSGAGLLYSAWCFQMHLLEAVMARVALRLRNGDRRGRGLPPMREQDIWPCRTMQRLTIGCTGVGLEEVEVSKWSPLFQLVGPALPKSMESLESSPAIFQWITEQTLPVVYVAFGTFFKLDEKKVQQMQMQLLQLPVAVIWSLPVDQQQWLRQPIPAAWRVETFVPQVALLASGKLRVFVSHCGSNSIYEALLHHVPIVCCPGSADQPPNATRLAKARVGVLAPKGLQGVAQAIKVVLEDEAGFRARSKDLCRSLSAQGGMPRAATIIENAGYDGYAHLVPDRKRASWLRIFLVASTAGVVTGVALHLWKKS</sequence>
<keyword evidence="5" id="KW-1133">Transmembrane helix</keyword>
<organism evidence="7 8">
    <name type="scientific">Cymbomonas tetramitiformis</name>
    <dbReference type="NCBI Taxonomy" id="36881"/>
    <lineage>
        <taxon>Eukaryota</taxon>
        <taxon>Viridiplantae</taxon>
        <taxon>Chlorophyta</taxon>
        <taxon>Pyramimonadophyceae</taxon>
        <taxon>Pyramimonadales</taxon>
        <taxon>Pyramimonadaceae</taxon>
        <taxon>Cymbomonas</taxon>
    </lineage>
</organism>
<accession>A0AAE0H3I1</accession>
<evidence type="ECO:0000256" key="3">
    <source>
        <dbReference type="RuleBase" id="RU003718"/>
    </source>
</evidence>
<dbReference type="InterPro" id="IPR035595">
    <property type="entry name" value="UDP_glycos_trans_CS"/>
</dbReference>
<dbReference type="SUPFAM" id="SSF53756">
    <property type="entry name" value="UDP-Glycosyltransferase/glycogen phosphorylase"/>
    <property type="match status" value="1"/>
</dbReference>
<dbReference type="Gene3D" id="3.10.20.90">
    <property type="entry name" value="Phosphatidylinositol 3-kinase Catalytic Subunit, Chain A, domain 1"/>
    <property type="match status" value="1"/>
</dbReference>
<evidence type="ECO:0000313" key="7">
    <source>
        <dbReference type="EMBL" id="KAK3289151.1"/>
    </source>
</evidence>
<dbReference type="PROSITE" id="PS50053">
    <property type="entry name" value="UBIQUITIN_2"/>
    <property type="match status" value="1"/>
</dbReference>
<dbReference type="Pfam" id="PF00201">
    <property type="entry name" value="UDPGT"/>
    <property type="match status" value="1"/>
</dbReference>
<dbReference type="CDD" id="cd03784">
    <property type="entry name" value="GT1_Gtf-like"/>
    <property type="match status" value="1"/>
</dbReference>
<dbReference type="PROSITE" id="PS00375">
    <property type="entry name" value="UDPGT"/>
    <property type="match status" value="1"/>
</dbReference>
<gene>
    <name evidence="7" type="ORF">CYMTET_3405</name>
</gene>
<comment type="similarity">
    <text evidence="1 3">Belongs to the UDP-glycosyltransferase family.</text>
</comment>
<dbReference type="EC" id="2.4.1.-" evidence="4"/>
<evidence type="ECO:0000256" key="5">
    <source>
        <dbReference type="SAM" id="Phobius"/>
    </source>
</evidence>
<dbReference type="PRINTS" id="PR00348">
    <property type="entry name" value="UBIQUITIN"/>
</dbReference>
<feature type="domain" description="Ubiquitin-like" evidence="6">
    <location>
        <begin position="1"/>
        <end position="69"/>
    </location>
</feature>
<reference evidence="7 8" key="1">
    <citation type="journal article" date="2015" name="Genome Biol. Evol.">
        <title>Comparative Genomics of a Bacterivorous Green Alga Reveals Evolutionary Causalities and Consequences of Phago-Mixotrophic Mode of Nutrition.</title>
        <authorList>
            <person name="Burns J.A."/>
            <person name="Paasch A."/>
            <person name="Narechania A."/>
            <person name="Kim E."/>
        </authorList>
    </citation>
    <scope>NUCLEOTIDE SEQUENCE [LARGE SCALE GENOMIC DNA]</scope>
    <source>
        <strain evidence="7 8">PLY_AMNH</strain>
    </source>
</reference>
<dbReference type="AlphaFoldDB" id="A0AAE0H3I1"/>
<dbReference type="EMBL" id="LGRX02000219">
    <property type="protein sequence ID" value="KAK3289151.1"/>
    <property type="molecule type" value="Genomic_DNA"/>
</dbReference>
<protein>
    <recommendedName>
        <fullName evidence="4">Glycosyltransferase</fullName>
        <ecNumber evidence="4">2.4.1.-</ecNumber>
    </recommendedName>
</protein>
<dbReference type="InterPro" id="IPR002213">
    <property type="entry name" value="UDP_glucos_trans"/>
</dbReference>
<dbReference type="GO" id="GO:0035251">
    <property type="term" value="F:UDP-glucosyltransferase activity"/>
    <property type="evidence" value="ECO:0007669"/>
    <property type="project" value="InterPro"/>
</dbReference>
<dbReference type="InterPro" id="IPR000626">
    <property type="entry name" value="Ubiquitin-like_dom"/>
</dbReference>
<dbReference type="InterPro" id="IPR029071">
    <property type="entry name" value="Ubiquitin-like_domsf"/>
</dbReference>
<name>A0AAE0H3I1_9CHLO</name>
<keyword evidence="2 3" id="KW-0808">Transferase</keyword>
<dbReference type="PANTHER" id="PTHR48049">
    <property type="entry name" value="GLYCOSYLTRANSFERASE"/>
    <property type="match status" value="1"/>
</dbReference>
<comment type="caution">
    <text evidence="7">The sequence shown here is derived from an EMBL/GenBank/DDBJ whole genome shotgun (WGS) entry which is preliminary data.</text>
</comment>
<keyword evidence="8" id="KW-1185">Reference proteome</keyword>